<sequence length="333" mass="37236">MVSSCGQNSTGCIEGRSDGVVLIESVASIIITIVCFFGNLLVCACVYRDKYLRTVPNLFIVNLAITNILLSVTVWPFWTVALTTGKWSSTQAACDFQGFQNHCLMTSLTLTIAALGLNRYIMLVYPFHYRILFKRKNAYKVLVVQWFLSIFWAFLRFAHMGGYEFIPEIGLCSSRAKKLVSAFDVTVLILLNILTLFCYYKVFTTIRKHISSVLPQGTNTPWPPATGPKAYYYEEVNFTKTSMLIFFAYGLSWLPLILFALLSLAGVELPRNVLLTSWFLIALSCATHPVINIASNKLFRKGFYQVLCSCGFDYEANITTRLDGAAAPVAEAG</sequence>
<evidence type="ECO:0000256" key="7">
    <source>
        <dbReference type="ARBA" id="ARBA00023224"/>
    </source>
</evidence>
<keyword evidence="5" id="KW-0472">Membrane</keyword>
<comment type="caution">
    <text evidence="8">The sequence shown here is derived from an EMBL/GenBank/DDBJ whole genome shotgun (WGS) entry which is preliminary data.</text>
</comment>
<dbReference type="InterPro" id="IPR050125">
    <property type="entry name" value="GPCR_opsins"/>
</dbReference>
<dbReference type="CDD" id="cd00637">
    <property type="entry name" value="7tm_classA_rhodopsin-like"/>
    <property type="match status" value="1"/>
</dbReference>
<keyword evidence="4" id="KW-0297">G-protein coupled receptor</keyword>
<dbReference type="SUPFAM" id="SSF81321">
    <property type="entry name" value="Family A G protein-coupled receptor-like"/>
    <property type="match status" value="1"/>
</dbReference>
<evidence type="ECO:0000256" key="5">
    <source>
        <dbReference type="ARBA" id="ARBA00023136"/>
    </source>
</evidence>
<keyword evidence="6 8" id="KW-0675">Receptor</keyword>
<name>A0A6S7G7Y5_PARCT</name>
<keyword evidence="7" id="KW-0807">Transducer</keyword>
<gene>
    <name evidence="8" type="ORF">PACLA_8A003116</name>
</gene>
<protein>
    <submittedName>
        <fullName evidence="8">Melatonin receptor type 1A-like</fullName>
    </submittedName>
</protein>
<dbReference type="Proteomes" id="UP001152795">
    <property type="component" value="Unassembled WGS sequence"/>
</dbReference>
<evidence type="ECO:0000256" key="6">
    <source>
        <dbReference type="ARBA" id="ARBA00023170"/>
    </source>
</evidence>
<evidence type="ECO:0000256" key="1">
    <source>
        <dbReference type="ARBA" id="ARBA00004141"/>
    </source>
</evidence>
<evidence type="ECO:0000256" key="4">
    <source>
        <dbReference type="ARBA" id="ARBA00023040"/>
    </source>
</evidence>
<dbReference type="PRINTS" id="PR00237">
    <property type="entry name" value="GPCRRHODOPSN"/>
</dbReference>
<dbReference type="GO" id="GO:0004930">
    <property type="term" value="F:G protein-coupled receptor activity"/>
    <property type="evidence" value="ECO:0007669"/>
    <property type="project" value="UniProtKB-KW"/>
</dbReference>
<evidence type="ECO:0000313" key="8">
    <source>
        <dbReference type="EMBL" id="CAB3985199.1"/>
    </source>
</evidence>
<comment type="subcellular location">
    <subcellularLocation>
        <location evidence="1">Membrane</location>
        <topology evidence="1">Multi-pass membrane protein</topology>
    </subcellularLocation>
</comment>
<dbReference type="InterPro" id="IPR017452">
    <property type="entry name" value="GPCR_Rhodpsn_7TM"/>
</dbReference>
<reference evidence="8" key="1">
    <citation type="submission" date="2020-04" db="EMBL/GenBank/DDBJ databases">
        <authorList>
            <person name="Alioto T."/>
            <person name="Alioto T."/>
            <person name="Gomez Garrido J."/>
        </authorList>
    </citation>
    <scope>NUCLEOTIDE SEQUENCE</scope>
    <source>
        <strain evidence="8">A484AB</strain>
    </source>
</reference>
<keyword evidence="9" id="KW-1185">Reference proteome</keyword>
<evidence type="ECO:0000313" key="9">
    <source>
        <dbReference type="Proteomes" id="UP001152795"/>
    </source>
</evidence>
<organism evidence="8 9">
    <name type="scientific">Paramuricea clavata</name>
    <name type="common">Red gorgonian</name>
    <name type="synonym">Violescent sea-whip</name>
    <dbReference type="NCBI Taxonomy" id="317549"/>
    <lineage>
        <taxon>Eukaryota</taxon>
        <taxon>Metazoa</taxon>
        <taxon>Cnidaria</taxon>
        <taxon>Anthozoa</taxon>
        <taxon>Octocorallia</taxon>
        <taxon>Malacalcyonacea</taxon>
        <taxon>Plexauridae</taxon>
        <taxon>Paramuricea</taxon>
    </lineage>
</organism>
<keyword evidence="3" id="KW-1133">Transmembrane helix</keyword>
<dbReference type="PROSITE" id="PS50262">
    <property type="entry name" value="G_PROTEIN_RECEP_F1_2"/>
    <property type="match status" value="1"/>
</dbReference>
<accession>A0A6S7G7Y5</accession>
<dbReference type="EMBL" id="CACRXK020000839">
    <property type="protein sequence ID" value="CAB3985199.1"/>
    <property type="molecule type" value="Genomic_DNA"/>
</dbReference>
<dbReference type="InterPro" id="IPR000276">
    <property type="entry name" value="GPCR_Rhodpsn"/>
</dbReference>
<keyword evidence="2" id="KW-0812">Transmembrane</keyword>
<dbReference type="Pfam" id="PF00001">
    <property type="entry name" value="7tm_1"/>
    <property type="match status" value="1"/>
</dbReference>
<evidence type="ECO:0000256" key="2">
    <source>
        <dbReference type="ARBA" id="ARBA00022692"/>
    </source>
</evidence>
<dbReference type="AlphaFoldDB" id="A0A6S7G7Y5"/>
<dbReference type="Gene3D" id="1.20.1070.10">
    <property type="entry name" value="Rhodopsin 7-helix transmembrane proteins"/>
    <property type="match status" value="1"/>
</dbReference>
<dbReference type="PANTHER" id="PTHR24240">
    <property type="entry name" value="OPSIN"/>
    <property type="match status" value="1"/>
</dbReference>
<proteinExistence type="predicted"/>
<dbReference type="OrthoDB" id="5957871at2759"/>
<evidence type="ECO:0000256" key="3">
    <source>
        <dbReference type="ARBA" id="ARBA00022989"/>
    </source>
</evidence>
<dbReference type="GO" id="GO:0016020">
    <property type="term" value="C:membrane"/>
    <property type="evidence" value="ECO:0007669"/>
    <property type="project" value="UniProtKB-SubCell"/>
</dbReference>